<dbReference type="Proteomes" id="UP001362999">
    <property type="component" value="Unassembled WGS sequence"/>
</dbReference>
<dbReference type="SUPFAM" id="SSF81383">
    <property type="entry name" value="F-box domain"/>
    <property type="match status" value="1"/>
</dbReference>
<evidence type="ECO:0000313" key="3">
    <source>
        <dbReference type="Proteomes" id="UP001362999"/>
    </source>
</evidence>
<name>A0AAV9ZDN0_9AGAR</name>
<dbReference type="EMBL" id="JAWWNJ010000162">
    <property type="protein sequence ID" value="KAK6978083.1"/>
    <property type="molecule type" value="Genomic_DNA"/>
</dbReference>
<organism evidence="2 3">
    <name type="scientific">Favolaschia claudopus</name>
    <dbReference type="NCBI Taxonomy" id="2862362"/>
    <lineage>
        <taxon>Eukaryota</taxon>
        <taxon>Fungi</taxon>
        <taxon>Dikarya</taxon>
        <taxon>Basidiomycota</taxon>
        <taxon>Agaricomycotina</taxon>
        <taxon>Agaricomycetes</taxon>
        <taxon>Agaricomycetidae</taxon>
        <taxon>Agaricales</taxon>
        <taxon>Marasmiineae</taxon>
        <taxon>Mycenaceae</taxon>
        <taxon>Favolaschia</taxon>
    </lineage>
</organism>
<dbReference type="Gene3D" id="1.20.1280.50">
    <property type="match status" value="1"/>
</dbReference>
<accession>A0AAV9ZDN0</accession>
<protein>
    <submittedName>
        <fullName evidence="2">F-box domain-containing protein</fullName>
    </submittedName>
</protein>
<sequence length="361" mass="40566">MLDSLKLDRALLAEKDAEIQELEDQISALEKSIDAIRAVQQRVKDRLNAYKYPVLTLPTEITSEIFLHFLPPYPDPPPLVGPLSPVTLTQICRTWREIAIATPALWKAINLAEGHVDVVALATLWLPRAGNCLLSMKAGDWHRTNSIIIPYCNRCEHLALHRGTSASLTFDTPLPFLRTLHVSRNSSTRAASFSIQNAPLLREVKLPIPDGAQPALPWAQLTSLVLYEVRPNDCATIIRQTLQLISLHCEFRIRQGTHDQISIPPPDISLLQLKCLVFDFDLYHEDDFLAYFVVPALQYLRVPEGLMWPHPIPSLTAFIQKSGCKLQELYITYSSIEESAYRTGLPSIPSIERSSDDGGFD</sequence>
<gene>
    <name evidence="2" type="ORF">R3P38DRAFT_503002</name>
</gene>
<keyword evidence="3" id="KW-1185">Reference proteome</keyword>
<evidence type="ECO:0000313" key="2">
    <source>
        <dbReference type="EMBL" id="KAK6978083.1"/>
    </source>
</evidence>
<proteinExistence type="predicted"/>
<dbReference type="AlphaFoldDB" id="A0AAV9ZDN0"/>
<comment type="caution">
    <text evidence="2">The sequence shown here is derived from an EMBL/GenBank/DDBJ whole genome shotgun (WGS) entry which is preliminary data.</text>
</comment>
<feature type="coiled-coil region" evidence="1">
    <location>
        <begin position="5"/>
        <end position="39"/>
    </location>
</feature>
<keyword evidence="1" id="KW-0175">Coiled coil</keyword>
<dbReference type="InterPro" id="IPR036047">
    <property type="entry name" value="F-box-like_dom_sf"/>
</dbReference>
<evidence type="ECO:0000256" key="1">
    <source>
        <dbReference type="SAM" id="Coils"/>
    </source>
</evidence>
<reference evidence="2 3" key="1">
    <citation type="journal article" date="2024" name="J Genomics">
        <title>Draft genome sequencing and assembly of Favolaschia claudopus CIRM-BRFM 2984 isolated from oak limbs.</title>
        <authorList>
            <person name="Navarro D."/>
            <person name="Drula E."/>
            <person name="Chaduli D."/>
            <person name="Cazenave R."/>
            <person name="Ahrendt S."/>
            <person name="Wang J."/>
            <person name="Lipzen A."/>
            <person name="Daum C."/>
            <person name="Barry K."/>
            <person name="Grigoriev I.V."/>
            <person name="Favel A."/>
            <person name="Rosso M.N."/>
            <person name="Martin F."/>
        </authorList>
    </citation>
    <scope>NUCLEOTIDE SEQUENCE [LARGE SCALE GENOMIC DNA]</scope>
    <source>
        <strain evidence="2 3">CIRM-BRFM 2984</strain>
    </source>
</reference>